<dbReference type="SUPFAM" id="SSF47203">
    <property type="entry name" value="Acyl-CoA dehydrogenase C-terminal domain-like"/>
    <property type="match status" value="1"/>
</dbReference>
<evidence type="ECO:0000259" key="8">
    <source>
        <dbReference type="Pfam" id="PF02770"/>
    </source>
</evidence>
<evidence type="ECO:0000256" key="1">
    <source>
        <dbReference type="ARBA" id="ARBA00001974"/>
    </source>
</evidence>
<dbReference type="Pfam" id="PF18158">
    <property type="entry name" value="AidB_N"/>
    <property type="match status" value="1"/>
</dbReference>
<dbReference type="InterPro" id="IPR009100">
    <property type="entry name" value="AcylCoA_DH/oxidase_NM_dom_sf"/>
</dbReference>
<evidence type="ECO:0000259" key="9">
    <source>
        <dbReference type="Pfam" id="PF18158"/>
    </source>
</evidence>
<evidence type="ECO:0000256" key="6">
    <source>
        <dbReference type="SAM" id="MobiDB-lite"/>
    </source>
</evidence>
<dbReference type="RefSeq" id="WP_310274429.1">
    <property type="nucleotide sequence ID" value="NZ_JAVDXW010000001.1"/>
</dbReference>
<protein>
    <submittedName>
        <fullName evidence="10">Acyl-CoA dehydrogenase</fullName>
    </submittedName>
</protein>
<dbReference type="Pfam" id="PF02770">
    <property type="entry name" value="Acyl-CoA_dh_M"/>
    <property type="match status" value="1"/>
</dbReference>
<accession>A0AAE3ZD25</accession>
<feature type="domain" description="Acyl-CoA dehydrogenase/oxidase C-terminal" evidence="7">
    <location>
        <begin position="302"/>
        <end position="456"/>
    </location>
</feature>
<proteinExistence type="inferred from homology"/>
<evidence type="ECO:0000313" key="10">
    <source>
        <dbReference type="EMBL" id="MDR7302687.1"/>
    </source>
</evidence>
<dbReference type="InterPro" id="IPR006089">
    <property type="entry name" value="Acyl-CoA_DH_CS"/>
</dbReference>
<gene>
    <name evidence="10" type="ORF">JOF55_002868</name>
</gene>
<dbReference type="SUPFAM" id="SSF56645">
    <property type="entry name" value="Acyl-CoA dehydrogenase NM domain-like"/>
    <property type="match status" value="1"/>
</dbReference>
<feature type="region of interest" description="Disordered" evidence="6">
    <location>
        <begin position="67"/>
        <end position="91"/>
    </location>
</feature>
<dbReference type="EMBL" id="JAVDXW010000001">
    <property type="protein sequence ID" value="MDR7302687.1"/>
    <property type="molecule type" value="Genomic_DNA"/>
</dbReference>
<dbReference type="Gene3D" id="6.10.250.600">
    <property type="match status" value="1"/>
</dbReference>
<evidence type="ECO:0000256" key="2">
    <source>
        <dbReference type="ARBA" id="ARBA00009347"/>
    </source>
</evidence>
<evidence type="ECO:0000256" key="3">
    <source>
        <dbReference type="ARBA" id="ARBA00022630"/>
    </source>
</evidence>
<dbReference type="PANTHER" id="PTHR42707">
    <property type="entry name" value="ACYL-COA DEHYDROGENASE"/>
    <property type="match status" value="1"/>
</dbReference>
<evidence type="ECO:0000256" key="4">
    <source>
        <dbReference type="ARBA" id="ARBA00022827"/>
    </source>
</evidence>
<evidence type="ECO:0000313" key="11">
    <source>
        <dbReference type="Proteomes" id="UP001180845"/>
    </source>
</evidence>
<dbReference type="InterPro" id="IPR052904">
    <property type="entry name" value="Acyl-CoA_dehydrogenase-like"/>
</dbReference>
<dbReference type="Gene3D" id="2.40.110.20">
    <property type="match status" value="1"/>
</dbReference>
<evidence type="ECO:0000256" key="5">
    <source>
        <dbReference type="RuleBase" id="RU362125"/>
    </source>
</evidence>
<dbReference type="GO" id="GO:0003995">
    <property type="term" value="F:acyl-CoA dehydrogenase activity"/>
    <property type="evidence" value="ECO:0007669"/>
    <property type="project" value="InterPro"/>
</dbReference>
<keyword evidence="11" id="KW-1185">Reference proteome</keyword>
<dbReference type="Gene3D" id="1.20.140.10">
    <property type="entry name" value="Butyryl-CoA Dehydrogenase, subunit A, domain 3"/>
    <property type="match status" value="1"/>
</dbReference>
<dbReference type="InterPro" id="IPR036250">
    <property type="entry name" value="AcylCo_DH-like_C"/>
</dbReference>
<dbReference type="NCBIfam" id="NF008594">
    <property type="entry name" value="PRK11561.1"/>
    <property type="match status" value="1"/>
</dbReference>
<dbReference type="InterPro" id="IPR041504">
    <property type="entry name" value="AidB_N"/>
</dbReference>
<sequence>MTVTEPHRAEAGTHDAERSPARTHQVLNQPPPLDGFDPVACDPALREALAQHGESAHLADLAQLGRHAGSAAAREHGRLANEHPPQLRSHDRYGNRIDEVEFHPSWHWLMAQAVSYGLHAAPWAPDAGAGAHVRRAAGFYLWSQAEAGHGCPISMTFAAVPALRHSPELAAHYESGLLSPSYDFGLRAPSDKAGLLAGMSMTEKQGGSDVRANTTAAEPLADGTYRITGHKWFTSAPMNDLFLTLAQTPGGPSCLAVPRVLPDGTRNEIRLQRLKDKLGNRSNASAELEYTGALGWLVGEEGRGVRSIIDMVSMTRMDCVLGSSANMRIALSEAAHHVAHRSAFGEVLGDAPLMRAVIADLALESEAATALAMRLAAAVDRSQRGESSELELLRLALPAAKFSVCKRAPTAIAEALECLGGNGYVEESGMPRLYREAPLLSIWEGSGNVTALDTLRAITKQPSTVNALFAELDGALGTDDRYDRAVRQLREELSAPQPARARTLAELIAHTLQASLLLRYAPGEVASGFTATRLDSGGHTFGTVPNGVDTATLVQRVTPGA</sequence>
<dbReference type="PROSITE" id="PS00073">
    <property type="entry name" value="ACYL_COA_DH_2"/>
    <property type="match status" value="1"/>
</dbReference>
<dbReference type="InterPro" id="IPR006091">
    <property type="entry name" value="Acyl-CoA_Oxase/DH_mid-dom"/>
</dbReference>
<feature type="compositionally biased region" description="Basic and acidic residues" evidence="6">
    <location>
        <begin position="1"/>
        <end position="20"/>
    </location>
</feature>
<dbReference type="AlphaFoldDB" id="A0AAE3ZD25"/>
<keyword evidence="5" id="KW-0560">Oxidoreductase</keyword>
<reference evidence="10" key="1">
    <citation type="submission" date="2023-07" db="EMBL/GenBank/DDBJ databases">
        <title>Sequencing the genomes of 1000 actinobacteria strains.</title>
        <authorList>
            <person name="Klenk H.-P."/>
        </authorList>
    </citation>
    <scope>NUCLEOTIDE SEQUENCE</scope>
    <source>
        <strain evidence="10">DSM 45977</strain>
    </source>
</reference>
<keyword evidence="4 5" id="KW-0274">FAD</keyword>
<feature type="domain" description="Adaptive response protein AidB N-terminal" evidence="9">
    <location>
        <begin position="28"/>
        <end position="183"/>
    </location>
</feature>
<evidence type="ECO:0000259" key="7">
    <source>
        <dbReference type="Pfam" id="PF00441"/>
    </source>
</evidence>
<dbReference type="InterPro" id="IPR009075">
    <property type="entry name" value="AcylCo_DH/oxidase_C"/>
</dbReference>
<feature type="domain" description="Acyl-CoA oxidase/dehydrogenase middle" evidence="8">
    <location>
        <begin position="199"/>
        <end position="291"/>
    </location>
</feature>
<organism evidence="10 11">
    <name type="scientific">Haloactinomyces albus</name>
    <dbReference type="NCBI Taxonomy" id="1352928"/>
    <lineage>
        <taxon>Bacteria</taxon>
        <taxon>Bacillati</taxon>
        <taxon>Actinomycetota</taxon>
        <taxon>Actinomycetes</taxon>
        <taxon>Actinopolysporales</taxon>
        <taxon>Actinopolysporaceae</taxon>
        <taxon>Haloactinomyces</taxon>
    </lineage>
</organism>
<dbReference type="PANTHER" id="PTHR42707:SF3">
    <property type="entry name" value="ACYL-COA DEHYDROGENASE AIDB-RELATED"/>
    <property type="match status" value="1"/>
</dbReference>
<feature type="region of interest" description="Disordered" evidence="6">
    <location>
        <begin position="1"/>
        <end position="33"/>
    </location>
</feature>
<dbReference type="Pfam" id="PF00441">
    <property type="entry name" value="Acyl-CoA_dh_1"/>
    <property type="match status" value="1"/>
</dbReference>
<dbReference type="Proteomes" id="UP001180845">
    <property type="component" value="Unassembled WGS sequence"/>
</dbReference>
<keyword evidence="3 5" id="KW-0285">Flavoprotein</keyword>
<comment type="caution">
    <text evidence="10">The sequence shown here is derived from an EMBL/GenBank/DDBJ whole genome shotgun (WGS) entry which is preliminary data.</text>
</comment>
<comment type="similarity">
    <text evidence="2 5">Belongs to the acyl-CoA dehydrogenase family.</text>
</comment>
<name>A0AAE3ZD25_9ACTN</name>
<comment type="cofactor">
    <cofactor evidence="1 5">
        <name>FAD</name>
        <dbReference type="ChEBI" id="CHEBI:57692"/>
    </cofactor>
</comment>